<name>A0A5B7HAB8_PORTR</name>
<gene>
    <name evidence="1" type="ORF">E2C01_060385</name>
</gene>
<evidence type="ECO:0000313" key="1">
    <source>
        <dbReference type="EMBL" id="MPC66237.1"/>
    </source>
</evidence>
<organism evidence="1 2">
    <name type="scientific">Portunus trituberculatus</name>
    <name type="common">Swimming crab</name>
    <name type="synonym">Neptunus trituberculatus</name>
    <dbReference type="NCBI Taxonomy" id="210409"/>
    <lineage>
        <taxon>Eukaryota</taxon>
        <taxon>Metazoa</taxon>
        <taxon>Ecdysozoa</taxon>
        <taxon>Arthropoda</taxon>
        <taxon>Crustacea</taxon>
        <taxon>Multicrustacea</taxon>
        <taxon>Malacostraca</taxon>
        <taxon>Eumalacostraca</taxon>
        <taxon>Eucarida</taxon>
        <taxon>Decapoda</taxon>
        <taxon>Pleocyemata</taxon>
        <taxon>Brachyura</taxon>
        <taxon>Eubrachyura</taxon>
        <taxon>Portunoidea</taxon>
        <taxon>Portunidae</taxon>
        <taxon>Portuninae</taxon>
        <taxon>Portunus</taxon>
    </lineage>
</organism>
<dbReference type="AlphaFoldDB" id="A0A5B7HAB8"/>
<dbReference type="Proteomes" id="UP000324222">
    <property type="component" value="Unassembled WGS sequence"/>
</dbReference>
<sequence length="88" mass="10659">METEPESFSNILEFDLLQLRELDVIEVNEDNHQEGFTDPYEETGQMVKNRYLRRGPDGTYLDMHVIKFRRDEFHRRILEVQAEFLVRI</sequence>
<dbReference type="EMBL" id="VSRR010024498">
    <property type="protein sequence ID" value="MPC66237.1"/>
    <property type="molecule type" value="Genomic_DNA"/>
</dbReference>
<proteinExistence type="predicted"/>
<comment type="caution">
    <text evidence="1">The sequence shown here is derived from an EMBL/GenBank/DDBJ whole genome shotgun (WGS) entry which is preliminary data.</text>
</comment>
<keyword evidence="2" id="KW-1185">Reference proteome</keyword>
<evidence type="ECO:0000313" key="2">
    <source>
        <dbReference type="Proteomes" id="UP000324222"/>
    </source>
</evidence>
<accession>A0A5B7HAB8</accession>
<reference evidence="1 2" key="1">
    <citation type="submission" date="2019-05" db="EMBL/GenBank/DDBJ databases">
        <title>Another draft genome of Portunus trituberculatus and its Hox gene families provides insights of decapod evolution.</title>
        <authorList>
            <person name="Jeong J.-H."/>
            <person name="Song I."/>
            <person name="Kim S."/>
            <person name="Choi T."/>
            <person name="Kim D."/>
            <person name="Ryu S."/>
            <person name="Kim W."/>
        </authorList>
    </citation>
    <scope>NUCLEOTIDE SEQUENCE [LARGE SCALE GENOMIC DNA]</scope>
    <source>
        <tissue evidence="1">Muscle</tissue>
    </source>
</reference>
<protein>
    <submittedName>
        <fullName evidence="1">Uncharacterized protein</fullName>
    </submittedName>
</protein>